<dbReference type="InterPro" id="IPR043504">
    <property type="entry name" value="Peptidase_S1_PA_chymotrypsin"/>
</dbReference>
<dbReference type="PANTHER" id="PTHR36234">
    <property type="entry name" value="LYSYL ENDOPEPTIDASE"/>
    <property type="match status" value="1"/>
</dbReference>
<comment type="caution">
    <text evidence="4">The sequence shown here is derived from an EMBL/GenBank/DDBJ whole genome shotgun (WGS) entry which is preliminary data.</text>
</comment>
<feature type="signal peptide" evidence="2">
    <location>
        <begin position="1"/>
        <end position="20"/>
    </location>
</feature>
<dbReference type="InterPro" id="IPR026444">
    <property type="entry name" value="Secre_tail"/>
</dbReference>
<evidence type="ECO:0000259" key="3">
    <source>
        <dbReference type="Pfam" id="PF18962"/>
    </source>
</evidence>
<feature type="domain" description="Secretion system C-terminal sorting" evidence="3">
    <location>
        <begin position="633"/>
        <end position="718"/>
    </location>
</feature>
<dbReference type="Gene3D" id="2.40.10.10">
    <property type="entry name" value="Trypsin-like serine proteases"/>
    <property type="match status" value="2"/>
</dbReference>
<name>A0A6L9EFQ4_9FLAO</name>
<sequence length="719" mass="77703">MKSSALLCLFSLLFSQILSSQVESNFYPEGNARATIASMTADFKAQNKRDMPSFDVQAMLREDEQRAKSETPRPYRFGKGFDTNINVSLAKDGEETQEGRSWSMEFYSRGAISINFVLERLNLAKGAELYLINESETMTYGPLTSMNNKIDGVFLTDLIFGERVTMYVTEPLDVKESSSFTIKRVVHAYRGLSAGEMTGGTPGASEACNNDLACFAAWMQPGRSEALILLSNGNEHCSGCLLTTTDNAFRPFFLTAFHCADSNQNDVLSAGERNNAEDWMYKFGFRQVSCTSTNFHYNWTTTNGATFRAGWGNTDFLLMELQSTSVVSYSGNVTFAGWDRRANTPTSGASIHHPAGDMTKISIENNAFQTSNWGGVNNHWLVNFDDGVVQHGSSGSPIFNQNQRVVGQLHGNQNYNPFNTYCNQPRGEYGRFNLSWTGGGTNDTRLSNWLDPCGTGAQTTNTILAPYLNSYSSIGCTAKSYTVYNLPAGSTISWSNSSNLTRVSSQGSNPASFKANGTGSAWVRATVTPPNGCGNSYVINSNTTAAGGTTITISISGPDYHGWIIAQASGGSGTHTWTLNGSTTWTSTSTTTSRYVGCYGGYLTVQAAGNCGPGSGGTGIPSGCSGGGFYFSVYPNPSNDEINIAQVHQQKNSSSTPILSLSNALTLSVYNMSGQLLKSVRKDGGRETFSMNVADLKKGNYILKITGKGIDETHQVIVE</sequence>
<dbReference type="Proteomes" id="UP000475249">
    <property type="component" value="Unassembled WGS sequence"/>
</dbReference>
<proteinExistence type="predicted"/>
<keyword evidence="1 2" id="KW-0732">Signal</keyword>
<dbReference type="Pfam" id="PF18962">
    <property type="entry name" value="Por_Secre_tail"/>
    <property type="match status" value="1"/>
</dbReference>
<dbReference type="SUPFAM" id="SSF50494">
    <property type="entry name" value="Trypsin-like serine proteases"/>
    <property type="match status" value="1"/>
</dbReference>
<gene>
    <name evidence="4" type="ORF">GTQ38_16295</name>
</gene>
<reference evidence="4 5" key="1">
    <citation type="submission" date="2020-01" db="EMBL/GenBank/DDBJ databases">
        <title>Bacteria diversity of Porities sp.</title>
        <authorList>
            <person name="Wang G."/>
        </authorList>
    </citation>
    <scope>NUCLEOTIDE SEQUENCE [LARGE SCALE GENOMIC DNA]</scope>
    <source>
        <strain evidence="4 5">R33</strain>
    </source>
</reference>
<dbReference type="PANTHER" id="PTHR36234:SF5">
    <property type="entry name" value="LYSYL ENDOPEPTIDASE"/>
    <property type="match status" value="1"/>
</dbReference>
<protein>
    <submittedName>
        <fullName evidence="4">T9SS type A sorting domain-containing protein</fullName>
    </submittedName>
</protein>
<dbReference type="NCBIfam" id="TIGR04183">
    <property type="entry name" value="Por_Secre_tail"/>
    <property type="match status" value="1"/>
</dbReference>
<evidence type="ECO:0000313" key="4">
    <source>
        <dbReference type="EMBL" id="NAS13574.1"/>
    </source>
</evidence>
<evidence type="ECO:0000313" key="5">
    <source>
        <dbReference type="Proteomes" id="UP000475249"/>
    </source>
</evidence>
<feature type="chain" id="PRO_5026845658" evidence="2">
    <location>
        <begin position="21"/>
        <end position="719"/>
    </location>
</feature>
<dbReference type="InterPro" id="IPR009003">
    <property type="entry name" value="Peptidase_S1_PA"/>
</dbReference>
<keyword evidence="5" id="KW-1185">Reference proteome</keyword>
<dbReference type="EMBL" id="WXYO01000007">
    <property type="protein sequence ID" value="NAS13574.1"/>
    <property type="molecule type" value="Genomic_DNA"/>
</dbReference>
<organism evidence="4 5">
    <name type="scientific">Poritiphilus flavus</name>
    <dbReference type="NCBI Taxonomy" id="2697053"/>
    <lineage>
        <taxon>Bacteria</taxon>
        <taxon>Pseudomonadati</taxon>
        <taxon>Bacteroidota</taxon>
        <taxon>Flavobacteriia</taxon>
        <taxon>Flavobacteriales</taxon>
        <taxon>Flavobacteriaceae</taxon>
        <taxon>Poritiphilus</taxon>
    </lineage>
</organism>
<accession>A0A6L9EFQ4</accession>
<evidence type="ECO:0000256" key="2">
    <source>
        <dbReference type="SAM" id="SignalP"/>
    </source>
</evidence>
<evidence type="ECO:0000256" key="1">
    <source>
        <dbReference type="ARBA" id="ARBA00022729"/>
    </source>
</evidence>
<dbReference type="RefSeq" id="WP_161436606.1">
    <property type="nucleotide sequence ID" value="NZ_WXYO01000007.1"/>
</dbReference>
<dbReference type="AlphaFoldDB" id="A0A6L9EFQ4"/>